<evidence type="ECO:0000256" key="9">
    <source>
        <dbReference type="ARBA" id="ARBA00022840"/>
    </source>
</evidence>
<keyword evidence="22" id="KW-1185">Reference proteome</keyword>
<keyword evidence="4" id="KW-0808">Transferase</keyword>
<accession>A0ABD2CDB9</accession>
<sequence length="672" mass="74904">MAANIYGVFRENLQNAILKSKVLVVGAGGIGCEILKNLVMTGFSDIEIIDLDTIDVSNLNRQFLFQKKHVGKSKAEVAKETALTFNPNAKIIHYHDSITSSEFGLSFFKKFSLVMNALDNRAARNHVNRMCLAADVPLIESGTAGYEGQVELIKKGLSQCYECTPKAAQKTFPGCTIRNTPSEPIHCIVWAKHLFNQLFGEEDPDQDVSPDTADPEATDTAAQVSLETESSSKGNVDRVSTRSWAQSCDYDSKKLFTKFFHDDIKYLLSMENLWKKRRPPIPLDWSNLPDGVPGSSKEISEPGLKDQQRWSIAKCGTIFAEAINNLSKSLKSNQETTPNNHLIWDKDDQHAMDFVAACANIRAYIFGIPQKTRFDIKSMAGNIIPAIATTNAIIAGLVVLHAFYILENKLKECRSVYLRLKMNHRNQLLVPEKNVNPPNPKCYVCAPTPQAVLAADTSKMTIRELDELVLKSRLNMIAPDVIIDGKGIVVISSEEGETEENNNKILEEFGIKDGTILKVDDFHQNYSLTITIMHRERPSIKDESPEFLILANEEDLMPKEENNDSEKPSTSNGKASIYNIENSSEDSIMIVETEVNPALYADTVKKRKIDITENDILLKKRKLDVNNGEDVSIIEDNATDVSAEKKTSCTTKCKSSTDDDCMIVYDEGTETT</sequence>
<evidence type="ECO:0000256" key="3">
    <source>
        <dbReference type="ARBA" id="ARBA00005673"/>
    </source>
</evidence>
<gene>
    <name evidence="21" type="ORF">V1477_009907</name>
</gene>
<evidence type="ECO:0000256" key="4">
    <source>
        <dbReference type="ARBA" id="ARBA00022679"/>
    </source>
</evidence>
<dbReference type="GO" id="GO:0005524">
    <property type="term" value="F:ATP binding"/>
    <property type="evidence" value="ECO:0007669"/>
    <property type="project" value="UniProtKB-UniRule"/>
</dbReference>
<comment type="caution">
    <text evidence="21">The sequence shown here is derived from an EMBL/GenBank/DDBJ whole genome shotgun (WGS) entry which is preliminary data.</text>
</comment>
<evidence type="ECO:0000256" key="14">
    <source>
        <dbReference type="PIRSR" id="PIRSR039133-3"/>
    </source>
</evidence>
<dbReference type="Proteomes" id="UP001607303">
    <property type="component" value="Unassembled WGS sequence"/>
</dbReference>
<feature type="region of interest" description="Disordered" evidence="16">
    <location>
        <begin position="554"/>
        <end position="576"/>
    </location>
</feature>
<evidence type="ECO:0000256" key="12">
    <source>
        <dbReference type="PIRSR" id="PIRSR039133-1"/>
    </source>
</evidence>
<evidence type="ECO:0000256" key="1">
    <source>
        <dbReference type="ARBA" id="ARBA00004123"/>
    </source>
</evidence>
<evidence type="ECO:0000256" key="5">
    <source>
        <dbReference type="ARBA" id="ARBA00022723"/>
    </source>
</evidence>
<keyword evidence="8 11" id="KW-0862">Zinc</keyword>
<evidence type="ECO:0000313" key="21">
    <source>
        <dbReference type="EMBL" id="KAL2742278.1"/>
    </source>
</evidence>
<feature type="binding site" evidence="14">
    <location>
        <position position="442"/>
    </location>
    <ligand>
        <name>Zn(2+)</name>
        <dbReference type="ChEBI" id="CHEBI:29105"/>
    </ligand>
</feature>
<feature type="domain" description="THIF-type NAD/FAD binding fold" evidence="18">
    <location>
        <begin position="8"/>
        <end position="443"/>
    </location>
</feature>
<proteinExistence type="inferred from homology"/>
<feature type="region of interest" description="Disordered" evidence="16">
    <location>
        <begin position="201"/>
        <end position="237"/>
    </location>
</feature>
<feature type="domain" description="Ubiquitin-activating enzyme SCCH" evidence="19">
    <location>
        <begin position="320"/>
        <end position="377"/>
    </location>
</feature>
<keyword evidence="6 11" id="KW-0547">Nucleotide-binding</keyword>
<feature type="compositionally biased region" description="Acidic residues" evidence="16">
    <location>
        <begin position="201"/>
        <end position="217"/>
    </location>
</feature>
<dbReference type="GO" id="GO:0016925">
    <property type="term" value="P:protein sumoylation"/>
    <property type="evidence" value="ECO:0007669"/>
    <property type="project" value="UniProtKB-UniRule"/>
</dbReference>
<dbReference type="EMBL" id="JAYRBN010000058">
    <property type="protein sequence ID" value="KAL2742278.1"/>
    <property type="molecule type" value="Genomic_DNA"/>
</dbReference>
<feature type="active site" description="Glycyl thioester intermediate" evidence="12 15">
    <location>
        <position position="175"/>
    </location>
</feature>
<comment type="similarity">
    <text evidence="3 11">Belongs to the ubiquitin-activating E1 family.</text>
</comment>
<dbReference type="GO" id="GO:0016740">
    <property type="term" value="F:transferase activity"/>
    <property type="evidence" value="ECO:0007669"/>
    <property type="project" value="UniProtKB-KW"/>
</dbReference>
<dbReference type="InterPro" id="IPR045886">
    <property type="entry name" value="ThiF/MoeB/HesA"/>
</dbReference>
<reference evidence="21 22" key="1">
    <citation type="journal article" date="2024" name="Ann. Entomol. Soc. Am.">
        <title>Genomic analyses of the southern and eastern yellowjacket wasps (Hymenoptera: Vespidae) reveal evolutionary signatures of social life.</title>
        <authorList>
            <person name="Catto M.A."/>
            <person name="Caine P.B."/>
            <person name="Orr S.E."/>
            <person name="Hunt B.G."/>
            <person name="Goodisman M.A.D."/>
        </authorList>
    </citation>
    <scope>NUCLEOTIDE SEQUENCE [LARGE SCALE GENOMIC DNA]</scope>
    <source>
        <strain evidence="21">232</strain>
        <tissue evidence="21">Head and thorax</tissue>
    </source>
</reference>
<dbReference type="GO" id="GO:0031510">
    <property type="term" value="C:SUMO activating enzyme complex"/>
    <property type="evidence" value="ECO:0007669"/>
    <property type="project" value="UniProtKB-UniRule"/>
</dbReference>
<dbReference type="InterPro" id="IPR042449">
    <property type="entry name" value="Ub-E1_IAD_1"/>
</dbReference>
<keyword evidence="17" id="KW-0812">Transmembrane</keyword>
<dbReference type="GO" id="GO:0019948">
    <property type="term" value="F:SUMO activating enzyme activity"/>
    <property type="evidence" value="ECO:0007669"/>
    <property type="project" value="UniProtKB-UniRule"/>
</dbReference>
<name>A0ABD2CDB9_VESMC</name>
<dbReference type="Gene3D" id="3.50.50.80">
    <property type="entry name" value="Ubiquitin-activating enzyme E1, inactive adenylation domain, subdomain 1"/>
    <property type="match status" value="1"/>
</dbReference>
<organism evidence="21 22">
    <name type="scientific">Vespula maculifrons</name>
    <name type="common">Eastern yellow jacket</name>
    <name type="synonym">Wasp</name>
    <dbReference type="NCBI Taxonomy" id="7453"/>
    <lineage>
        <taxon>Eukaryota</taxon>
        <taxon>Metazoa</taxon>
        <taxon>Ecdysozoa</taxon>
        <taxon>Arthropoda</taxon>
        <taxon>Hexapoda</taxon>
        <taxon>Insecta</taxon>
        <taxon>Pterygota</taxon>
        <taxon>Neoptera</taxon>
        <taxon>Endopterygota</taxon>
        <taxon>Hymenoptera</taxon>
        <taxon>Apocrita</taxon>
        <taxon>Aculeata</taxon>
        <taxon>Vespoidea</taxon>
        <taxon>Vespidae</taxon>
        <taxon>Vespinae</taxon>
        <taxon>Vespula</taxon>
    </lineage>
</organism>
<dbReference type="InterPro" id="IPR000594">
    <property type="entry name" value="ThiF_NAD_FAD-bd"/>
</dbReference>
<comment type="subunit">
    <text evidence="11">Heterodimer.</text>
</comment>
<feature type="binding site" evidence="13">
    <location>
        <position position="74"/>
    </location>
    <ligand>
        <name>ATP</name>
        <dbReference type="ChEBI" id="CHEBI:30616"/>
    </ligand>
</feature>
<dbReference type="PANTHER" id="PTHR10953:SF5">
    <property type="entry name" value="SUMO-ACTIVATING ENZYME SUBUNIT 2"/>
    <property type="match status" value="1"/>
</dbReference>
<evidence type="ECO:0000259" key="18">
    <source>
        <dbReference type="Pfam" id="PF00899"/>
    </source>
</evidence>
<evidence type="ECO:0000256" key="15">
    <source>
        <dbReference type="PROSITE-ProRule" id="PRU10132"/>
    </source>
</evidence>
<feature type="binding site" evidence="13">
    <location>
        <position position="50"/>
    </location>
    <ligand>
        <name>ATP</name>
        <dbReference type="ChEBI" id="CHEBI:30616"/>
    </ligand>
</feature>
<dbReference type="PROSITE" id="PS00865">
    <property type="entry name" value="UBIQUITIN_ACTIVAT_2"/>
    <property type="match status" value="1"/>
</dbReference>
<evidence type="ECO:0000256" key="2">
    <source>
        <dbReference type="ARBA" id="ARBA00004718"/>
    </source>
</evidence>
<dbReference type="Gene3D" id="3.10.290.20">
    <property type="entry name" value="Ubiquitin-like 2 activating enzyme e1b. Chain: B, domain 3"/>
    <property type="match status" value="1"/>
</dbReference>
<keyword evidence="10" id="KW-0539">Nucleus</keyword>
<feature type="compositionally biased region" description="Polar residues" evidence="16">
    <location>
        <begin position="223"/>
        <end position="234"/>
    </location>
</feature>
<dbReference type="PIRSF" id="PIRSF039133">
    <property type="entry name" value="SUMO_E1B"/>
    <property type="match status" value="1"/>
</dbReference>
<feature type="binding site" evidence="14">
    <location>
        <position position="445"/>
    </location>
    <ligand>
        <name>Zn(2+)</name>
        <dbReference type="ChEBI" id="CHEBI:29105"/>
    </ligand>
</feature>
<dbReference type="Pfam" id="PF00899">
    <property type="entry name" value="ThiF"/>
    <property type="match status" value="1"/>
</dbReference>
<keyword evidence="17" id="KW-0472">Membrane</keyword>
<dbReference type="InterPro" id="IPR030661">
    <property type="entry name" value="Uba2"/>
</dbReference>
<feature type="domain" description="Ubiquitin/SUMO-activating enzyme ubiquitin-like" evidence="20">
    <location>
        <begin position="454"/>
        <end position="537"/>
    </location>
</feature>
<evidence type="ECO:0000256" key="11">
    <source>
        <dbReference type="PIRNR" id="PIRNR039133"/>
    </source>
</evidence>
<dbReference type="Gene3D" id="1.10.10.520">
    <property type="entry name" value="Ubiquitin activating enzymes (Uba3). Chain: B, domain 2"/>
    <property type="match status" value="1"/>
</dbReference>
<dbReference type="Pfam" id="PF10585">
    <property type="entry name" value="UBA_E1_SCCH"/>
    <property type="match status" value="1"/>
</dbReference>
<dbReference type="FunFam" id="3.40.50.720:FF:000618">
    <property type="entry name" value="SUMO-activating enzyme subunit 2"/>
    <property type="match status" value="1"/>
</dbReference>
<keyword evidence="5 11" id="KW-0479">Metal-binding</keyword>
<dbReference type="CDD" id="cd01489">
    <property type="entry name" value="Uba2_SUMO"/>
    <property type="match status" value="1"/>
</dbReference>
<dbReference type="FunFam" id="1.10.10.520:FF:000002">
    <property type="entry name" value="SUMO-activating enzyme subunit 2"/>
    <property type="match status" value="1"/>
</dbReference>
<protein>
    <recommendedName>
        <fullName evidence="11">SUMO-activating enzyme subunit</fullName>
    </recommendedName>
</protein>
<dbReference type="GO" id="GO:0046872">
    <property type="term" value="F:metal ion binding"/>
    <property type="evidence" value="ECO:0007669"/>
    <property type="project" value="UniProtKB-KW"/>
</dbReference>
<evidence type="ECO:0000256" key="13">
    <source>
        <dbReference type="PIRSR" id="PIRSR039133-2"/>
    </source>
</evidence>
<dbReference type="InterPro" id="IPR019572">
    <property type="entry name" value="UBA_E1_SCCH"/>
</dbReference>
<dbReference type="Pfam" id="PF14732">
    <property type="entry name" value="UAE_UbL"/>
    <property type="match status" value="1"/>
</dbReference>
<evidence type="ECO:0000256" key="6">
    <source>
        <dbReference type="ARBA" id="ARBA00022741"/>
    </source>
</evidence>
<dbReference type="InterPro" id="IPR033127">
    <property type="entry name" value="UBQ-activ_enz_E1_Cys_AS"/>
</dbReference>
<evidence type="ECO:0000256" key="7">
    <source>
        <dbReference type="ARBA" id="ARBA00022786"/>
    </source>
</evidence>
<feature type="binding site" evidence="14">
    <location>
        <position position="163"/>
    </location>
    <ligand>
        <name>Zn(2+)</name>
        <dbReference type="ChEBI" id="CHEBI:29105"/>
    </ligand>
</feature>
<evidence type="ECO:0000256" key="10">
    <source>
        <dbReference type="ARBA" id="ARBA00023242"/>
    </source>
</evidence>
<dbReference type="AlphaFoldDB" id="A0ABD2CDB9"/>
<feature type="binding site" evidence="13">
    <location>
        <begin position="119"/>
        <end position="124"/>
    </location>
    <ligand>
        <name>ATP</name>
        <dbReference type="ChEBI" id="CHEBI:30616"/>
    </ligand>
</feature>
<feature type="binding site" evidence="13">
    <location>
        <begin position="97"/>
        <end position="98"/>
    </location>
    <ligand>
        <name>ATP</name>
        <dbReference type="ChEBI" id="CHEBI:30616"/>
    </ligand>
</feature>
<feature type="binding site" evidence="13">
    <location>
        <begin position="58"/>
        <end position="61"/>
    </location>
    <ligand>
        <name>ATP</name>
        <dbReference type="ChEBI" id="CHEBI:30616"/>
    </ligand>
</feature>
<dbReference type="PANTHER" id="PTHR10953">
    <property type="entry name" value="UBIQUITIN-ACTIVATING ENZYME E1"/>
    <property type="match status" value="1"/>
</dbReference>
<evidence type="ECO:0000256" key="16">
    <source>
        <dbReference type="SAM" id="MobiDB-lite"/>
    </source>
</evidence>
<comment type="pathway">
    <text evidence="2 11">Protein modification; protein sumoylation.</text>
</comment>
<dbReference type="InterPro" id="IPR028077">
    <property type="entry name" value="UAE_UbL_dom"/>
</dbReference>
<evidence type="ECO:0000259" key="20">
    <source>
        <dbReference type="Pfam" id="PF14732"/>
    </source>
</evidence>
<keyword evidence="7 11" id="KW-0833">Ubl conjugation pathway</keyword>
<evidence type="ECO:0000259" key="19">
    <source>
        <dbReference type="Pfam" id="PF10585"/>
    </source>
</evidence>
<evidence type="ECO:0000313" key="22">
    <source>
        <dbReference type="Proteomes" id="UP001607303"/>
    </source>
</evidence>
<evidence type="ECO:0000256" key="8">
    <source>
        <dbReference type="ARBA" id="ARBA00022833"/>
    </source>
</evidence>
<dbReference type="FunFam" id="3.50.50.80:FF:000002">
    <property type="entry name" value="SUMO-activating enzyme subunit 2"/>
    <property type="match status" value="1"/>
</dbReference>
<keyword evidence="9 11" id="KW-0067">ATP-binding</keyword>
<feature type="binding site" evidence="14">
    <location>
        <position position="160"/>
    </location>
    <ligand>
        <name>Zn(2+)</name>
        <dbReference type="ChEBI" id="CHEBI:29105"/>
    </ligand>
</feature>
<dbReference type="InterPro" id="IPR023318">
    <property type="entry name" value="Ub_act_enz_dom_a_sf"/>
</dbReference>
<feature type="compositionally biased region" description="Basic and acidic residues" evidence="16">
    <location>
        <begin position="556"/>
        <end position="567"/>
    </location>
</feature>
<dbReference type="SUPFAM" id="SSF69572">
    <property type="entry name" value="Activating enzymes of the ubiquitin-like proteins"/>
    <property type="match status" value="1"/>
</dbReference>
<keyword evidence="17" id="KW-1133">Transmembrane helix</keyword>
<dbReference type="InterPro" id="IPR035985">
    <property type="entry name" value="Ubiquitin-activating_enz"/>
</dbReference>
<comment type="subcellular location">
    <subcellularLocation>
        <location evidence="1">Nucleus</location>
    </subcellularLocation>
</comment>
<feature type="binding site" evidence="13">
    <location>
        <begin position="26"/>
        <end position="31"/>
    </location>
    <ligand>
        <name>ATP</name>
        <dbReference type="ChEBI" id="CHEBI:30616"/>
    </ligand>
</feature>
<feature type="transmembrane region" description="Helical" evidence="17">
    <location>
        <begin position="383"/>
        <end position="406"/>
    </location>
</feature>
<evidence type="ECO:0000256" key="17">
    <source>
        <dbReference type="SAM" id="Phobius"/>
    </source>
</evidence>